<proteinExistence type="predicted"/>
<dbReference type="InterPro" id="IPR036010">
    <property type="entry name" value="2Fe-2S_ferredoxin-like_sf"/>
</dbReference>
<feature type="domain" description="2Fe-2S ferredoxin-type" evidence="2">
    <location>
        <begin position="39"/>
        <end position="134"/>
    </location>
</feature>
<protein>
    <submittedName>
        <fullName evidence="3">2Fe-2S iron-sulfur cluster-binding protein</fullName>
    </submittedName>
</protein>
<accession>A0ABD5U7F4</accession>
<dbReference type="Pfam" id="PF00111">
    <property type="entry name" value="Fer2"/>
    <property type="match status" value="1"/>
</dbReference>
<reference evidence="3 4" key="1">
    <citation type="journal article" date="2019" name="Int. J. Syst. Evol. Microbiol.">
        <title>The Global Catalogue of Microorganisms (GCM) 10K type strain sequencing project: providing services to taxonomists for standard genome sequencing and annotation.</title>
        <authorList>
            <consortium name="The Broad Institute Genomics Platform"/>
            <consortium name="The Broad Institute Genome Sequencing Center for Infectious Disease"/>
            <person name="Wu L."/>
            <person name="Ma J."/>
        </authorList>
    </citation>
    <scope>NUCLEOTIDE SEQUENCE [LARGE SCALE GENOMIC DNA]</scope>
    <source>
        <strain evidence="3 4">PSRA2</strain>
    </source>
</reference>
<sequence length="145" mass="15873">MTDDTGRGGNARGDDGEARRERGQTDRDEDAVETDGDPVAVTVEHDGGRTRLLAASGTNLRDALLEAGLSPYTSLTRRANCGGRGLCATCGVRLLTPHAPEHWHDRLAAHFGYPRLSCQVAVERDLRVALVEDKRVWGSRERPRE</sequence>
<dbReference type="InterPro" id="IPR012675">
    <property type="entry name" value="Beta-grasp_dom_sf"/>
</dbReference>
<evidence type="ECO:0000313" key="3">
    <source>
        <dbReference type="EMBL" id="MFC6835475.1"/>
    </source>
</evidence>
<dbReference type="SUPFAM" id="SSF54292">
    <property type="entry name" value="2Fe-2S ferredoxin-like"/>
    <property type="match status" value="1"/>
</dbReference>
<feature type="compositionally biased region" description="Acidic residues" evidence="1">
    <location>
        <begin position="27"/>
        <end position="36"/>
    </location>
</feature>
<feature type="compositionally biased region" description="Basic and acidic residues" evidence="1">
    <location>
        <begin position="1"/>
        <end position="26"/>
    </location>
</feature>
<evidence type="ECO:0000259" key="2">
    <source>
        <dbReference type="PROSITE" id="PS51085"/>
    </source>
</evidence>
<dbReference type="EMBL" id="JBHSXM010000001">
    <property type="protein sequence ID" value="MFC6835475.1"/>
    <property type="molecule type" value="Genomic_DNA"/>
</dbReference>
<gene>
    <name evidence="3" type="ORF">ACFQHK_03010</name>
</gene>
<comment type="caution">
    <text evidence="3">The sequence shown here is derived from an EMBL/GenBank/DDBJ whole genome shotgun (WGS) entry which is preliminary data.</text>
</comment>
<dbReference type="Gene3D" id="3.10.20.30">
    <property type="match status" value="1"/>
</dbReference>
<dbReference type="PROSITE" id="PS51085">
    <property type="entry name" value="2FE2S_FER_2"/>
    <property type="match status" value="1"/>
</dbReference>
<dbReference type="InterPro" id="IPR001041">
    <property type="entry name" value="2Fe-2S_ferredoxin-type"/>
</dbReference>
<evidence type="ECO:0000256" key="1">
    <source>
        <dbReference type="SAM" id="MobiDB-lite"/>
    </source>
</evidence>
<organism evidence="3 4">
    <name type="scientific">Halomarina ordinaria</name>
    <dbReference type="NCBI Taxonomy" id="3033939"/>
    <lineage>
        <taxon>Archaea</taxon>
        <taxon>Methanobacteriati</taxon>
        <taxon>Methanobacteriota</taxon>
        <taxon>Stenosarchaea group</taxon>
        <taxon>Halobacteria</taxon>
        <taxon>Halobacteriales</taxon>
        <taxon>Natronomonadaceae</taxon>
        <taxon>Halomarina</taxon>
    </lineage>
</organism>
<keyword evidence="4" id="KW-1185">Reference proteome</keyword>
<dbReference type="RefSeq" id="WP_379736970.1">
    <property type="nucleotide sequence ID" value="NZ_JARRAH010000001.1"/>
</dbReference>
<feature type="region of interest" description="Disordered" evidence="1">
    <location>
        <begin position="1"/>
        <end position="37"/>
    </location>
</feature>
<name>A0ABD5U7F4_9EURY</name>
<dbReference type="Proteomes" id="UP001596406">
    <property type="component" value="Unassembled WGS sequence"/>
</dbReference>
<evidence type="ECO:0000313" key="4">
    <source>
        <dbReference type="Proteomes" id="UP001596406"/>
    </source>
</evidence>
<dbReference type="AlphaFoldDB" id="A0ABD5U7F4"/>